<protein>
    <submittedName>
        <fullName evidence="3">Uncharacterized protein</fullName>
    </submittedName>
</protein>
<dbReference type="WBParaSite" id="PDA_v2.g20557.t1">
    <property type="protein sequence ID" value="PDA_v2.g20557.t1"/>
    <property type="gene ID" value="PDA_v2.g20557"/>
</dbReference>
<feature type="region of interest" description="Disordered" evidence="1">
    <location>
        <begin position="1"/>
        <end position="28"/>
    </location>
</feature>
<dbReference type="AlphaFoldDB" id="A0A914PR19"/>
<evidence type="ECO:0000313" key="2">
    <source>
        <dbReference type="Proteomes" id="UP000887578"/>
    </source>
</evidence>
<proteinExistence type="predicted"/>
<evidence type="ECO:0000256" key="1">
    <source>
        <dbReference type="SAM" id="MobiDB-lite"/>
    </source>
</evidence>
<name>A0A914PR19_9BILA</name>
<keyword evidence="2" id="KW-1185">Reference proteome</keyword>
<reference evidence="3" key="1">
    <citation type="submission" date="2022-11" db="UniProtKB">
        <authorList>
            <consortium name="WormBaseParasite"/>
        </authorList>
    </citation>
    <scope>IDENTIFICATION</scope>
</reference>
<evidence type="ECO:0000313" key="3">
    <source>
        <dbReference type="WBParaSite" id="PDA_v2.g20557.t1"/>
    </source>
</evidence>
<organism evidence="2 3">
    <name type="scientific">Panagrolaimus davidi</name>
    <dbReference type="NCBI Taxonomy" id="227884"/>
    <lineage>
        <taxon>Eukaryota</taxon>
        <taxon>Metazoa</taxon>
        <taxon>Ecdysozoa</taxon>
        <taxon>Nematoda</taxon>
        <taxon>Chromadorea</taxon>
        <taxon>Rhabditida</taxon>
        <taxon>Tylenchina</taxon>
        <taxon>Panagrolaimomorpha</taxon>
        <taxon>Panagrolaimoidea</taxon>
        <taxon>Panagrolaimidae</taxon>
        <taxon>Panagrolaimus</taxon>
    </lineage>
</organism>
<accession>A0A914PR19</accession>
<dbReference type="Proteomes" id="UP000887578">
    <property type="component" value="Unplaced"/>
</dbReference>
<feature type="compositionally biased region" description="Basic and acidic residues" evidence="1">
    <location>
        <begin position="1"/>
        <end position="18"/>
    </location>
</feature>
<sequence length="138" mass="16032">MWRINHENREEQSTKEDIIPESLPPSKSSISTDNYLISMNRFFEDNEDLLTKCNRIAQRISEELVQKRITYKSATLSQFKNIVMWLRVRTFNYTTFEIVGSQVKFSPNGPLSIATIYACRDQDDVDLGDGTAIDFQKQ</sequence>